<protein>
    <recommendedName>
        <fullName evidence="5">Protein-S-isoprenylcysteine O-methyltransferase</fullName>
        <ecNumber evidence="5">2.1.1.100</ecNumber>
    </recommendedName>
</protein>
<dbReference type="GO" id="GO:0004671">
    <property type="term" value="F:protein C-terminal S-isoprenylcysteine carboxyl O-methyltransferase activity"/>
    <property type="evidence" value="ECO:0007669"/>
    <property type="project" value="UniProtKB-EC"/>
</dbReference>
<keyword evidence="6" id="KW-0732">Signal</keyword>
<dbReference type="PANTHER" id="PTHR12714:SF9">
    <property type="entry name" value="PROTEIN-S-ISOPRENYLCYSTEINE O-METHYLTRANSFERASE"/>
    <property type="match status" value="1"/>
</dbReference>
<dbReference type="InParanoid" id="A0A409VW03"/>
<evidence type="ECO:0000256" key="3">
    <source>
        <dbReference type="ARBA" id="ARBA00022989"/>
    </source>
</evidence>
<comment type="catalytic activity">
    <reaction evidence="5">
        <text>[protein]-C-terminal S-[(2E,6E)-farnesyl]-L-cysteine + S-adenosyl-L-methionine = [protein]-C-terminal S-[(2E,6E)-farnesyl]-L-cysteine methyl ester + S-adenosyl-L-homocysteine</text>
        <dbReference type="Rhea" id="RHEA:21672"/>
        <dbReference type="Rhea" id="RHEA-COMP:12125"/>
        <dbReference type="Rhea" id="RHEA-COMP:12126"/>
        <dbReference type="ChEBI" id="CHEBI:57856"/>
        <dbReference type="ChEBI" id="CHEBI:59789"/>
        <dbReference type="ChEBI" id="CHEBI:90510"/>
        <dbReference type="ChEBI" id="CHEBI:90511"/>
        <dbReference type="EC" id="2.1.1.100"/>
    </reaction>
</comment>
<evidence type="ECO:0000313" key="7">
    <source>
        <dbReference type="EMBL" id="PPQ70429.1"/>
    </source>
</evidence>
<dbReference type="InterPro" id="IPR007269">
    <property type="entry name" value="ICMT_MeTrfase"/>
</dbReference>
<keyword evidence="8" id="KW-1185">Reference proteome</keyword>
<sequence>MSLLKLPLIILDVVLTRISASPPNPALPIKAHIIPDWRERFLKSLAYPSKIFRLLYWTSSLIETVVILANRKPSSPISALLLRNLLASPTSISSIRISAPFLLGISLTLVGTIVRMHCYRTLGKLFTFELSIMKDHTLITTGPYAYVRHPSYTGLIVTIVGGYLSHISEGSWVRESGLLETTVGLGILVVFITIGLAVILSLLLRIPSEDMILRRRFGVEWEEWARRVPYKIVPGIY</sequence>
<dbReference type="AlphaFoldDB" id="A0A409VW03"/>
<keyword evidence="2 5" id="KW-0812">Transmembrane</keyword>
<keyword evidence="5" id="KW-0808">Transferase</keyword>
<comment type="subcellular location">
    <subcellularLocation>
        <location evidence="5">Endoplasmic reticulum membrane</location>
        <topology evidence="5">Multi-pass membrane protein</topology>
    </subcellularLocation>
    <subcellularLocation>
        <location evidence="1">Membrane</location>
        <topology evidence="1">Multi-pass membrane protein</topology>
    </subcellularLocation>
</comment>
<dbReference type="OrthoDB" id="422086at2759"/>
<evidence type="ECO:0000313" key="8">
    <source>
        <dbReference type="Proteomes" id="UP000283269"/>
    </source>
</evidence>
<keyword evidence="5" id="KW-0489">Methyltransferase</keyword>
<evidence type="ECO:0000256" key="1">
    <source>
        <dbReference type="ARBA" id="ARBA00004141"/>
    </source>
</evidence>
<comment type="similarity">
    <text evidence="5">Belongs to the class VI-like SAM-binding methyltransferase superfamily. Isoprenylcysteine carboxyl methyltransferase family.</text>
</comment>
<keyword evidence="3 5" id="KW-1133">Transmembrane helix</keyword>
<evidence type="ECO:0000256" key="4">
    <source>
        <dbReference type="ARBA" id="ARBA00023136"/>
    </source>
</evidence>
<feature type="signal peptide" evidence="6">
    <location>
        <begin position="1"/>
        <end position="20"/>
    </location>
</feature>
<gene>
    <name evidence="7" type="ORF">CVT25_004301</name>
</gene>
<dbReference type="GO" id="GO:0005789">
    <property type="term" value="C:endoplasmic reticulum membrane"/>
    <property type="evidence" value="ECO:0007669"/>
    <property type="project" value="UniProtKB-SubCell"/>
</dbReference>
<dbReference type="GO" id="GO:0032259">
    <property type="term" value="P:methylation"/>
    <property type="evidence" value="ECO:0007669"/>
    <property type="project" value="UniProtKB-KW"/>
</dbReference>
<evidence type="ECO:0000256" key="2">
    <source>
        <dbReference type="ARBA" id="ARBA00022692"/>
    </source>
</evidence>
<keyword evidence="5" id="KW-0256">Endoplasmic reticulum</keyword>
<dbReference type="Pfam" id="PF04140">
    <property type="entry name" value="ICMT"/>
    <property type="match status" value="1"/>
</dbReference>
<dbReference type="EMBL" id="NHYD01003903">
    <property type="protein sequence ID" value="PPQ70429.1"/>
    <property type="molecule type" value="Genomic_DNA"/>
</dbReference>
<evidence type="ECO:0000256" key="5">
    <source>
        <dbReference type="RuleBase" id="RU362022"/>
    </source>
</evidence>
<comment type="caution">
    <text evidence="5">Lacks conserved residue(s) required for the propagation of feature annotation.</text>
</comment>
<organism evidence="7 8">
    <name type="scientific">Psilocybe cyanescens</name>
    <dbReference type="NCBI Taxonomy" id="93625"/>
    <lineage>
        <taxon>Eukaryota</taxon>
        <taxon>Fungi</taxon>
        <taxon>Dikarya</taxon>
        <taxon>Basidiomycota</taxon>
        <taxon>Agaricomycotina</taxon>
        <taxon>Agaricomycetes</taxon>
        <taxon>Agaricomycetidae</taxon>
        <taxon>Agaricales</taxon>
        <taxon>Agaricineae</taxon>
        <taxon>Strophariaceae</taxon>
        <taxon>Psilocybe</taxon>
    </lineage>
</organism>
<feature type="transmembrane region" description="Helical" evidence="5">
    <location>
        <begin position="90"/>
        <end position="114"/>
    </location>
</feature>
<evidence type="ECO:0000256" key="6">
    <source>
        <dbReference type="SAM" id="SignalP"/>
    </source>
</evidence>
<reference evidence="7 8" key="1">
    <citation type="journal article" date="2018" name="Evol. Lett.">
        <title>Horizontal gene cluster transfer increased hallucinogenic mushroom diversity.</title>
        <authorList>
            <person name="Reynolds H.T."/>
            <person name="Vijayakumar V."/>
            <person name="Gluck-Thaler E."/>
            <person name="Korotkin H.B."/>
            <person name="Matheny P.B."/>
            <person name="Slot J.C."/>
        </authorList>
    </citation>
    <scope>NUCLEOTIDE SEQUENCE [LARGE SCALE GENOMIC DNA]</scope>
    <source>
        <strain evidence="7 8">2631</strain>
    </source>
</reference>
<dbReference type="Gene3D" id="1.20.120.1630">
    <property type="match status" value="1"/>
</dbReference>
<feature type="chain" id="PRO_5019076714" description="Protein-S-isoprenylcysteine O-methyltransferase" evidence="6">
    <location>
        <begin position="21"/>
        <end position="237"/>
    </location>
</feature>
<feature type="transmembrane region" description="Helical" evidence="5">
    <location>
        <begin position="152"/>
        <end position="173"/>
    </location>
</feature>
<dbReference type="Proteomes" id="UP000283269">
    <property type="component" value="Unassembled WGS sequence"/>
</dbReference>
<dbReference type="PANTHER" id="PTHR12714">
    <property type="entry name" value="PROTEIN-S ISOPRENYLCYSTEINE O-METHYLTRANSFERASE"/>
    <property type="match status" value="1"/>
</dbReference>
<keyword evidence="4 5" id="KW-0472">Membrane</keyword>
<feature type="transmembrane region" description="Helical" evidence="5">
    <location>
        <begin position="185"/>
        <end position="206"/>
    </location>
</feature>
<keyword evidence="5" id="KW-0949">S-adenosyl-L-methionine</keyword>
<accession>A0A409VW03</accession>
<dbReference type="STRING" id="93625.A0A409VW03"/>
<name>A0A409VW03_PSICY</name>
<comment type="caution">
    <text evidence="7">The sequence shown here is derived from an EMBL/GenBank/DDBJ whole genome shotgun (WGS) entry which is preliminary data.</text>
</comment>
<dbReference type="EC" id="2.1.1.100" evidence="5"/>
<proteinExistence type="inferred from homology"/>